<accession>G8TP62</accession>
<dbReference type="PATRIC" id="fig|700598.3.peg.7127"/>
<dbReference type="PANTHER" id="PTHR43480:SF1">
    <property type="entry name" value="ACYL-[ACYL-CARRIER-PROTEIN]--UDP-N-ACETYLGLUCOSAMINE O-ACYLTRANSFERASE, MITOCHONDRIAL-RELATED"/>
    <property type="match status" value="1"/>
</dbReference>
<dbReference type="RefSeq" id="WP_014223091.1">
    <property type="nucleotide sequence ID" value="NC_016609.1"/>
</dbReference>
<organism evidence="8 9">
    <name type="scientific">Niastella koreensis (strain DSM 17620 / KACC 11465 / NBRC 106392 / GR20-10)</name>
    <dbReference type="NCBI Taxonomy" id="700598"/>
    <lineage>
        <taxon>Bacteria</taxon>
        <taxon>Pseudomonadati</taxon>
        <taxon>Bacteroidota</taxon>
        <taxon>Chitinophagia</taxon>
        <taxon>Chitinophagales</taxon>
        <taxon>Chitinophagaceae</taxon>
        <taxon>Niastella</taxon>
    </lineage>
</organism>
<evidence type="ECO:0000313" key="9">
    <source>
        <dbReference type="Proteomes" id="UP000005438"/>
    </source>
</evidence>
<dbReference type="NCBIfam" id="TIGR01852">
    <property type="entry name" value="lipid_A_lpxA"/>
    <property type="match status" value="1"/>
</dbReference>
<protein>
    <submittedName>
        <fullName evidence="8">Acyl-(Acyl-carrier-protein)--UDP-N-acetylglucosamine O-acyltransferase</fullName>
        <ecNumber evidence="8">2.3.1.129</ecNumber>
    </submittedName>
</protein>
<dbReference type="SUPFAM" id="SSF51161">
    <property type="entry name" value="Trimeric LpxA-like enzymes"/>
    <property type="match status" value="1"/>
</dbReference>
<dbReference type="InterPro" id="IPR001451">
    <property type="entry name" value="Hexapep"/>
</dbReference>
<dbReference type="Proteomes" id="UP000005438">
    <property type="component" value="Chromosome"/>
</dbReference>
<keyword evidence="1" id="KW-0444">Lipid biosynthesis</keyword>
<evidence type="ECO:0000313" key="8">
    <source>
        <dbReference type="EMBL" id="AEW03180.1"/>
    </source>
</evidence>
<evidence type="ECO:0000256" key="3">
    <source>
        <dbReference type="ARBA" id="ARBA00022679"/>
    </source>
</evidence>
<evidence type="ECO:0000259" key="7">
    <source>
        <dbReference type="Pfam" id="PF13720"/>
    </source>
</evidence>
<dbReference type="STRING" id="700598.Niako_6959"/>
<reference evidence="8 9" key="1">
    <citation type="submission" date="2011-12" db="EMBL/GenBank/DDBJ databases">
        <title>The complete genome of Niastella koreensis GR20-10.</title>
        <authorList>
            <consortium name="US DOE Joint Genome Institute (JGI-PGF)"/>
            <person name="Lucas S."/>
            <person name="Han J."/>
            <person name="Lapidus A."/>
            <person name="Bruce D."/>
            <person name="Goodwin L."/>
            <person name="Pitluck S."/>
            <person name="Peters L."/>
            <person name="Kyrpides N."/>
            <person name="Mavromatis K."/>
            <person name="Ivanova N."/>
            <person name="Mikhailova N."/>
            <person name="Davenport K."/>
            <person name="Saunders E."/>
            <person name="Detter J.C."/>
            <person name="Tapia R."/>
            <person name="Han C."/>
            <person name="Land M."/>
            <person name="Hauser L."/>
            <person name="Markowitz V."/>
            <person name="Cheng J.-F."/>
            <person name="Hugenholtz P."/>
            <person name="Woyke T."/>
            <person name="Wu D."/>
            <person name="Tindall B."/>
            <person name="Pomrenke H."/>
            <person name="Brambilla E."/>
            <person name="Klenk H.-P."/>
            <person name="Eisen J.A."/>
        </authorList>
    </citation>
    <scope>NUCLEOTIDE SEQUENCE [LARGE SCALE GENOMIC DNA]</scope>
    <source>
        <strain evidence="9">DSM 17620 / KACC 11465 / NBRC 106392 / GR20-10</strain>
    </source>
</reference>
<dbReference type="Gene3D" id="1.20.1180.10">
    <property type="entry name" value="Udp N-acetylglucosamine O-acyltransferase, C-terminal domain"/>
    <property type="match status" value="1"/>
</dbReference>
<gene>
    <name evidence="8" type="ordered locus">Niako_6959</name>
</gene>
<dbReference type="KEGG" id="nko:Niako_6959"/>
<dbReference type="HOGENOM" id="CLU_061249_0_0_10"/>
<keyword evidence="3 8" id="KW-0808">Transferase</keyword>
<dbReference type="EMBL" id="CP003178">
    <property type="protein sequence ID" value="AEW03180.1"/>
    <property type="molecule type" value="Genomic_DNA"/>
</dbReference>
<dbReference type="Gene3D" id="2.160.10.10">
    <property type="entry name" value="Hexapeptide repeat proteins"/>
    <property type="match status" value="1"/>
</dbReference>
<dbReference type="GO" id="GO:0009245">
    <property type="term" value="P:lipid A biosynthetic process"/>
    <property type="evidence" value="ECO:0007669"/>
    <property type="project" value="UniProtKB-KW"/>
</dbReference>
<dbReference type="EC" id="2.3.1.129" evidence="8"/>
<dbReference type="GO" id="GO:0016020">
    <property type="term" value="C:membrane"/>
    <property type="evidence" value="ECO:0007669"/>
    <property type="project" value="GOC"/>
</dbReference>
<feature type="domain" description="UDP N-acetylglucosamine O-acyltransferase C-terminal" evidence="7">
    <location>
        <begin position="224"/>
        <end position="305"/>
    </location>
</feature>
<feature type="region of interest" description="Disordered" evidence="6">
    <location>
        <begin position="15"/>
        <end position="34"/>
    </location>
</feature>
<evidence type="ECO:0000256" key="2">
    <source>
        <dbReference type="ARBA" id="ARBA00022556"/>
    </source>
</evidence>
<sequence>MSYFSRLINIKRQSIHKQNLGDNHQQNPTGDGMSVTPMSEYPGTTLKNVNKMIHPHTYIHPNAKLATNVKIDPFTVIHQNVEIGEGTWIGSNVTIMEGARIGKNCRIFPGAVISAMPQDLKFEGEETLTEIGDNTTIREFVTIHRGTKDRWKTKVGKNCMIMAYSHIAHDCIIGSNVILSNNSQVAGHVILGDWAILGGMCAVHQFTKVGQHAFVSGGSLVGKDIPPYIKAGRQPLSYAGVNSVGLKRRGFTIDKINHILDIYRVIYNKGFNTSQALEYLEEEFSASDERDEIVTFIRESGRGIIKRYSKNSVDEDIAD</sequence>
<dbReference type="InterPro" id="IPR029098">
    <property type="entry name" value="Acetyltransf_C"/>
</dbReference>
<dbReference type="InterPro" id="IPR037157">
    <property type="entry name" value="Acetyltransf_C_sf"/>
</dbReference>
<name>G8TP62_NIAKG</name>
<dbReference type="eggNOG" id="COG1043">
    <property type="taxonomic scope" value="Bacteria"/>
</dbReference>
<dbReference type="AlphaFoldDB" id="G8TP62"/>
<dbReference type="InterPro" id="IPR010137">
    <property type="entry name" value="Lipid_A_LpxA"/>
</dbReference>
<evidence type="ECO:0000256" key="4">
    <source>
        <dbReference type="ARBA" id="ARBA00023098"/>
    </source>
</evidence>
<keyword evidence="4" id="KW-0443">Lipid metabolism</keyword>
<dbReference type="PANTHER" id="PTHR43480">
    <property type="entry name" value="ACYL-[ACYL-CARRIER-PROTEIN]--UDP-N-ACETYLGLUCOSAMINE O-ACYLTRANSFERASE"/>
    <property type="match status" value="1"/>
</dbReference>
<proteinExistence type="predicted"/>
<evidence type="ECO:0000256" key="6">
    <source>
        <dbReference type="SAM" id="MobiDB-lite"/>
    </source>
</evidence>
<feature type="compositionally biased region" description="Polar residues" evidence="6">
    <location>
        <begin position="16"/>
        <end position="29"/>
    </location>
</feature>
<dbReference type="GO" id="GO:0008780">
    <property type="term" value="F:acyl-[acyl-carrier-protein]-UDP-N-acetylglucosamine O-acyltransferase activity"/>
    <property type="evidence" value="ECO:0007669"/>
    <property type="project" value="UniProtKB-EC"/>
</dbReference>
<dbReference type="CDD" id="cd03351">
    <property type="entry name" value="LbH_UDP-GlcNAc_AT"/>
    <property type="match status" value="1"/>
</dbReference>
<dbReference type="Pfam" id="PF13720">
    <property type="entry name" value="Acetyltransf_11"/>
    <property type="match status" value="1"/>
</dbReference>
<dbReference type="NCBIfam" id="NF003657">
    <property type="entry name" value="PRK05289.1"/>
    <property type="match status" value="1"/>
</dbReference>
<evidence type="ECO:0000256" key="1">
    <source>
        <dbReference type="ARBA" id="ARBA00022516"/>
    </source>
</evidence>
<evidence type="ECO:0000256" key="5">
    <source>
        <dbReference type="ARBA" id="ARBA00023315"/>
    </source>
</evidence>
<keyword evidence="5 8" id="KW-0012">Acyltransferase</keyword>
<dbReference type="InterPro" id="IPR011004">
    <property type="entry name" value="Trimer_LpxA-like_sf"/>
</dbReference>
<dbReference type="Pfam" id="PF00132">
    <property type="entry name" value="Hexapep"/>
    <property type="match status" value="2"/>
</dbReference>
<keyword evidence="2" id="KW-0441">Lipid A biosynthesis</keyword>